<feature type="domain" description="HTH luxR-type" evidence="3">
    <location>
        <begin position="837"/>
        <end position="902"/>
    </location>
</feature>
<keyword evidence="1" id="KW-0547">Nucleotide-binding</keyword>
<dbReference type="Proteomes" id="UP000219612">
    <property type="component" value="Unassembled WGS sequence"/>
</dbReference>
<dbReference type="SUPFAM" id="SSF52540">
    <property type="entry name" value="P-loop containing nucleoside triphosphate hydrolases"/>
    <property type="match status" value="1"/>
</dbReference>
<evidence type="ECO:0000256" key="1">
    <source>
        <dbReference type="ARBA" id="ARBA00022741"/>
    </source>
</evidence>
<dbReference type="AlphaFoldDB" id="A0A285IZW7"/>
<dbReference type="GO" id="GO:0005737">
    <property type="term" value="C:cytoplasm"/>
    <property type="evidence" value="ECO:0007669"/>
    <property type="project" value="TreeGrafter"/>
</dbReference>
<dbReference type="PRINTS" id="PR00038">
    <property type="entry name" value="HTHLUXR"/>
</dbReference>
<keyword evidence="5" id="KW-1185">Reference proteome</keyword>
<evidence type="ECO:0000313" key="4">
    <source>
        <dbReference type="EMBL" id="SNY53522.1"/>
    </source>
</evidence>
<dbReference type="InterPro" id="IPR041664">
    <property type="entry name" value="AAA_16"/>
</dbReference>
<accession>A0A285IZW7</accession>
<dbReference type="InterPro" id="IPR016032">
    <property type="entry name" value="Sig_transdc_resp-reg_C-effctor"/>
</dbReference>
<dbReference type="PANTHER" id="PTHR16305">
    <property type="entry name" value="TESTICULAR SOLUBLE ADENYLYL CYCLASE"/>
    <property type="match status" value="1"/>
</dbReference>
<dbReference type="PANTHER" id="PTHR16305:SF35">
    <property type="entry name" value="TRANSCRIPTIONAL ACTIVATOR DOMAIN"/>
    <property type="match status" value="1"/>
</dbReference>
<dbReference type="SUPFAM" id="SSF46894">
    <property type="entry name" value="C-terminal effector domain of the bipartite response regulators"/>
    <property type="match status" value="1"/>
</dbReference>
<gene>
    <name evidence="4" type="ORF">SAMN05421748_11435</name>
</gene>
<dbReference type="InterPro" id="IPR036388">
    <property type="entry name" value="WH-like_DNA-bd_sf"/>
</dbReference>
<dbReference type="InterPro" id="IPR027417">
    <property type="entry name" value="P-loop_NTPase"/>
</dbReference>
<dbReference type="PROSITE" id="PS50043">
    <property type="entry name" value="HTH_LUXR_2"/>
    <property type="match status" value="1"/>
</dbReference>
<protein>
    <submittedName>
        <fullName evidence="4">Regulatory protein, luxR family</fullName>
    </submittedName>
</protein>
<evidence type="ECO:0000256" key="2">
    <source>
        <dbReference type="ARBA" id="ARBA00022840"/>
    </source>
</evidence>
<dbReference type="Gene3D" id="1.10.10.10">
    <property type="entry name" value="Winged helix-like DNA-binding domain superfamily/Winged helix DNA-binding domain"/>
    <property type="match status" value="1"/>
</dbReference>
<proteinExistence type="predicted"/>
<dbReference type="CDD" id="cd06170">
    <property type="entry name" value="LuxR_C_like"/>
    <property type="match status" value="1"/>
</dbReference>
<dbReference type="EMBL" id="OBDY01000014">
    <property type="protein sequence ID" value="SNY53522.1"/>
    <property type="molecule type" value="Genomic_DNA"/>
</dbReference>
<evidence type="ECO:0000313" key="5">
    <source>
        <dbReference type="Proteomes" id="UP000219612"/>
    </source>
</evidence>
<reference evidence="4 5" key="1">
    <citation type="submission" date="2017-09" db="EMBL/GenBank/DDBJ databases">
        <authorList>
            <person name="Ehlers B."/>
            <person name="Leendertz F.H."/>
        </authorList>
    </citation>
    <scope>NUCLEOTIDE SEQUENCE [LARGE SCALE GENOMIC DNA]</scope>
    <source>
        <strain evidence="4 5">CGMCC 4.6857</strain>
    </source>
</reference>
<name>A0A285IZW7_9ACTN</name>
<dbReference type="GO" id="GO:0004016">
    <property type="term" value="F:adenylate cyclase activity"/>
    <property type="evidence" value="ECO:0007669"/>
    <property type="project" value="TreeGrafter"/>
</dbReference>
<keyword evidence="2" id="KW-0067">ATP-binding</keyword>
<dbReference type="SMART" id="SM00421">
    <property type="entry name" value="HTH_LUXR"/>
    <property type="match status" value="1"/>
</dbReference>
<dbReference type="Pfam" id="PF13191">
    <property type="entry name" value="AAA_16"/>
    <property type="match status" value="1"/>
</dbReference>
<dbReference type="InterPro" id="IPR000792">
    <property type="entry name" value="Tscrpt_reg_LuxR_C"/>
</dbReference>
<sequence length="904" mass="95477">MESGAGGGFASVPELLGRERERAVLQGLIDGARGGVSAALVVCGEAGIGKTALAGSLDTTGVRVLRAVGVQSESDFPYAGLHQLLGDLRADQLPEPQRIALETALGLRSAPPPSPFLVGLAVLGVLADEGPLFCLVDDAQWLDEASRRVLTFAARRLASEGIAFVFVTRSAGADFEGLPRLELGGLAEPEARALLGRAPSETDPRVLDRFLVEAAGNPLALRELPRALRYTDPAGGATPLTARIEQSLLSQLQPLPEPAHQLLLLAAADPTGDPDLLRRAMRSAGLGPEVADAVEQAGALTIGSGVWFRHPLVRSAVYGAASAADRRRAHAVLAGALDDDPDQRAWHRGQAATEPDEEIAAELTASAGRARGRGGAAAAAALLERAAALSPEPAGRVRRRLAAAQSRLDSGAPQRASLLLTGDFPTERDAAVADRLRAQVAYQTSRDSSVAYDLLAAARRLTGPEPELARTTYHEAMFTAVFASGLPSSDARQRRAEVGRAVLDAISEDSAHPVDMLVRGQALVGAGDRAAALPVLRRAVAGLLDGPHDLIAPQWLGCDCTAAIDLWDLQSFRTLADRQVTAARAGGLLLSLPVALSFAGSAALAEGRLADATALADEIDLINDLTGHPFPRHIRLLTAAWRGDAEATRRHAEEIRTGAVARGDGSVLSIAHFAEAIVANGLGRYGEAVSAGSAELPHIREVSYSSRILGELVEAAVRVGDRDLATRALAELTDLTEAVGGDWALGSLAAARALTSADGEGHHREAIERFGRAGMTVYEGRARLSYGEWLRRNRRRVDAREQLRAAHQRLTEQGATAFAARAGLELAATGETARSRKAAVDDELTVQELNVARLARDGLSNREVATRLFISVRTVEHHLRGVFQKTGIRSRTELAEALEDRFPG</sequence>
<dbReference type="GO" id="GO:0003677">
    <property type="term" value="F:DNA binding"/>
    <property type="evidence" value="ECO:0007669"/>
    <property type="project" value="InterPro"/>
</dbReference>
<dbReference type="OrthoDB" id="3514764at2"/>
<dbReference type="GO" id="GO:0005524">
    <property type="term" value="F:ATP binding"/>
    <property type="evidence" value="ECO:0007669"/>
    <property type="project" value="UniProtKB-KW"/>
</dbReference>
<dbReference type="GO" id="GO:0006355">
    <property type="term" value="P:regulation of DNA-templated transcription"/>
    <property type="evidence" value="ECO:0007669"/>
    <property type="project" value="InterPro"/>
</dbReference>
<dbReference type="Pfam" id="PF00196">
    <property type="entry name" value="GerE"/>
    <property type="match status" value="1"/>
</dbReference>
<organism evidence="4 5">
    <name type="scientific">Paractinoplanes atraurantiacus</name>
    <dbReference type="NCBI Taxonomy" id="1036182"/>
    <lineage>
        <taxon>Bacteria</taxon>
        <taxon>Bacillati</taxon>
        <taxon>Actinomycetota</taxon>
        <taxon>Actinomycetes</taxon>
        <taxon>Micromonosporales</taxon>
        <taxon>Micromonosporaceae</taxon>
        <taxon>Paractinoplanes</taxon>
    </lineage>
</organism>
<evidence type="ECO:0000259" key="3">
    <source>
        <dbReference type="PROSITE" id="PS50043"/>
    </source>
</evidence>